<accession>A0A8H5GLF8</accession>
<keyword evidence="1" id="KW-0812">Transmembrane</keyword>
<feature type="transmembrane region" description="Helical" evidence="1">
    <location>
        <begin position="41"/>
        <end position="61"/>
    </location>
</feature>
<keyword evidence="1" id="KW-0472">Membrane</keyword>
<protein>
    <submittedName>
        <fullName evidence="2">Uncharacterized protein</fullName>
    </submittedName>
</protein>
<comment type="caution">
    <text evidence="2">The sequence shown here is derived from an EMBL/GenBank/DDBJ whole genome shotgun (WGS) entry which is preliminary data.</text>
</comment>
<evidence type="ECO:0000313" key="3">
    <source>
        <dbReference type="Proteomes" id="UP000518752"/>
    </source>
</evidence>
<evidence type="ECO:0000256" key="1">
    <source>
        <dbReference type="SAM" id="Phobius"/>
    </source>
</evidence>
<keyword evidence="3" id="KW-1185">Reference proteome</keyword>
<name>A0A8H5GLF8_9AGAR</name>
<evidence type="ECO:0000313" key="2">
    <source>
        <dbReference type="EMBL" id="KAF5366899.1"/>
    </source>
</evidence>
<reference evidence="2 3" key="1">
    <citation type="journal article" date="2020" name="ISME J.">
        <title>Uncovering the hidden diversity of litter-decomposition mechanisms in mushroom-forming fungi.</title>
        <authorList>
            <person name="Floudas D."/>
            <person name="Bentzer J."/>
            <person name="Ahren D."/>
            <person name="Johansson T."/>
            <person name="Persson P."/>
            <person name="Tunlid A."/>
        </authorList>
    </citation>
    <scope>NUCLEOTIDE SEQUENCE [LARGE SCALE GENOMIC DNA]</scope>
    <source>
        <strain evidence="2 3">CBS 406.79</strain>
    </source>
</reference>
<dbReference type="AlphaFoldDB" id="A0A8H5GLF8"/>
<keyword evidence="1" id="KW-1133">Transmembrane helix</keyword>
<dbReference type="EMBL" id="JAACJN010000147">
    <property type="protein sequence ID" value="KAF5366899.1"/>
    <property type="molecule type" value="Genomic_DNA"/>
</dbReference>
<dbReference type="Proteomes" id="UP000518752">
    <property type="component" value="Unassembled WGS sequence"/>
</dbReference>
<gene>
    <name evidence="2" type="ORF">D9757_011381</name>
</gene>
<sequence length="214" mass="23902">MARNLIFAQFYLIRTLPEAQGGLNAQALAAKDKFISIDYPLTWLNMIIVLLGDLIVAWRAWIFFPEHMIVKITLVVSMVANIGINITDCIFDNIDSEHEIDSSKRTILLDWLAPVLSTAEPSPTPDRNHSLQKDYGPKSPPSLLSSYITLGSSGVFQFIEVIDDIYNIAAAWYPVAVFILINLDSSPLIWVNQTLESIRVTRGQAQTVHDGQSD</sequence>
<organism evidence="2 3">
    <name type="scientific">Collybiopsis confluens</name>
    <dbReference type="NCBI Taxonomy" id="2823264"/>
    <lineage>
        <taxon>Eukaryota</taxon>
        <taxon>Fungi</taxon>
        <taxon>Dikarya</taxon>
        <taxon>Basidiomycota</taxon>
        <taxon>Agaricomycotina</taxon>
        <taxon>Agaricomycetes</taxon>
        <taxon>Agaricomycetidae</taxon>
        <taxon>Agaricales</taxon>
        <taxon>Marasmiineae</taxon>
        <taxon>Omphalotaceae</taxon>
        <taxon>Collybiopsis</taxon>
    </lineage>
</organism>
<dbReference type="OrthoDB" id="2744793at2759"/>
<proteinExistence type="predicted"/>